<dbReference type="AlphaFoldDB" id="Q0FHB4"/>
<dbReference type="Proteomes" id="UP000006230">
    <property type="component" value="Unassembled WGS sequence"/>
</dbReference>
<name>Q0FHB4_SALBH</name>
<dbReference type="EMBL" id="AATQ01000077">
    <property type="protein sequence ID" value="EAU43595.1"/>
    <property type="molecule type" value="Genomic_DNA"/>
</dbReference>
<dbReference type="InterPro" id="IPR016155">
    <property type="entry name" value="Mopterin_synth/thiamin_S_b"/>
</dbReference>
<dbReference type="CDD" id="cd00565">
    <property type="entry name" value="Ubl_ThiS"/>
    <property type="match status" value="1"/>
</dbReference>
<keyword evidence="2" id="KW-1185">Reference proteome</keyword>
<dbReference type="Pfam" id="PF02597">
    <property type="entry name" value="ThiS"/>
    <property type="match status" value="1"/>
</dbReference>
<gene>
    <name evidence="1" type="ORF">R2601_23550</name>
</gene>
<protein>
    <submittedName>
        <fullName evidence="1">Thiamine biosynthesis protein ThiS</fullName>
    </submittedName>
</protein>
<organism evidence="1 2">
    <name type="scientific">Salipiger bermudensis (strain DSM 26914 / JCM 13377 / KCTC 12554 / HTCC2601)</name>
    <name type="common">Pelagibaca bermudensis</name>
    <dbReference type="NCBI Taxonomy" id="314265"/>
    <lineage>
        <taxon>Bacteria</taxon>
        <taxon>Pseudomonadati</taxon>
        <taxon>Pseudomonadota</taxon>
        <taxon>Alphaproteobacteria</taxon>
        <taxon>Rhodobacterales</taxon>
        <taxon>Roseobacteraceae</taxon>
        <taxon>Salipiger</taxon>
    </lineage>
</organism>
<dbReference type="InterPro" id="IPR012675">
    <property type="entry name" value="Beta-grasp_dom_sf"/>
</dbReference>
<comment type="caution">
    <text evidence="1">The sequence shown here is derived from an EMBL/GenBank/DDBJ whole genome shotgun (WGS) entry which is preliminary data.</text>
</comment>
<dbReference type="RefSeq" id="WP_007799992.1">
    <property type="nucleotide sequence ID" value="NZ_DS022276.1"/>
</dbReference>
<dbReference type="NCBIfam" id="TIGR01683">
    <property type="entry name" value="thiS"/>
    <property type="match status" value="1"/>
</dbReference>
<dbReference type="Gene3D" id="3.10.20.30">
    <property type="match status" value="1"/>
</dbReference>
<evidence type="ECO:0000313" key="1">
    <source>
        <dbReference type="EMBL" id="EAU43595.1"/>
    </source>
</evidence>
<accession>Q0FHB4</accession>
<evidence type="ECO:0000313" key="2">
    <source>
        <dbReference type="Proteomes" id="UP000006230"/>
    </source>
</evidence>
<dbReference type="eggNOG" id="COG2104">
    <property type="taxonomic scope" value="Bacteria"/>
</dbReference>
<reference evidence="1 2" key="1">
    <citation type="journal article" date="2010" name="J. Bacteriol.">
        <title>Genome sequences of Pelagibaca bermudensis HTCC2601T and Maritimibacter alkaliphilus HTCC2654T, the type strains of two marine Roseobacter genera.</title>
        <authorList>
            <person name="Thrash J.C."/>
            <person name="Cho J.C."/>
            <person name="Ferriera S."/>
            <person name="Johnson J."/>
            <person name="Vergin K.L."/>
            <person name="Giovannoni S.J."/>
        </authorList>
    </citation>
    <scope>NUCLEOTIDE SEQUENCE [LARGE SCALE GENOMIC DNA]</scope>
    <source>
        <strain evidence="2">DSM 26914 / JCM 13377 / KCTC 12554 / HTCC2601</strain>
    </source>
</reference>
<sequence length="65" mass="6799">MRIDLNGASIETRARTLQDLIEEHGFADAAVATAVNGSFIPRTARGTATLSEGARVEVLSPMQGG</sequence>
<dbReference type="HOGENOM" id="CLU_174611_2_0_5"/>
<dbReference type="OrthoDB" id="197113at2"/>
<dbReference type="STRING" id="314265.R2601_23550"/>
<dbReference type="InterPro" id="IPR003749">
    <property type="entry name" value="ThiS/MoaD-like"/>
</dbReference>
<dbReference type="SUPFAM" id="SSF54285">
    <property type="entry name" value="MoaD/ThiS"/>
    <property type="match status" value="1"/>
</dbReference>
<proteinExistence type="predicted"/>
<dbReference type="InterPro" id="IPR010035">
    <property type="entry name" value="Thi_S"/>
</dbReference>